<dbReference type="InterPro" id="IPR057413">
    <property type="entry name" value="Beta-barrel_INTS6"/>
</dbReference>
<sequence length="1038" mass="118101">MVCFVFLVDNSASMVARTWRGTTLLDEAKVWIDGFVRARLKDPVFSKVDKFLLYTSEEAVRHQKVILKDSGLLFFEQLRLIKPCGKANLFGALEQIFHYIHLNRKLNGCDRFGYGRSPQLLQDTVIIHLTDGLSQLRDEKLIIPQAQDSLQEFYDQPFRWDQKFFTLVLKISGNAPARKSSYQITNIECDPFYESFCQSAGGRSFIVTHVSMLNTITEHIFHRAGCVGTLVKFDLHGLSCGNENEKKNISKSLKTQPVLIREHRNPKFIGGWLIPENFWPADVREKFPTRTVNPTLIVKADSSFQFTDNYDFAFDKYELELCLLSTIMLKTVSENNKNNSGNYLPSNVCWPVFVENSGPKKGIGETFGFLKPNSTLTAIHLYLGPYNFLMLDCLIRDWKMKGCRIDNELNSRFENYLREIPMYYHNMIKKQTKQMKLTIRCLEEGNGLAITTSYPPRVVNILHKIKESGKKEMDEVNKSVTDSYQTCMMMSLGLIQIQSQQPISYPISYSRHSIIPSLLDEKNALVAPIGKLNDVVNIVKDLKKLRFDFSSNPSYSPFKSSHCYKNAYALRRSATEANNDSTLLNQTLKVMKNYDLISEEKNVNPFCGGVPGEKTNLCSIEEWQSQRIQGMGDYDSYSVKRIQLGQKILLRDPFEEINGKSDKLHQFGNPFKSDKKNVIDIDEVPEDKDEVENGNNGVNGNGKKFQRFDMTKKRKGPLDMDRVLSFYGKKNCGNLGLIRSDGYISEASTDISDTDTVYSVDSAFVSRSSSPDGSLTEKICEDFKKLAEKHGLDKDSEDNKSINNDVNNSVDSSLKTLNTNSVEDFKSLSLNDINCLKTPILLSNDLLTNELMKDNKYQNSKINTNNTVSENDATSSNHGSNAKNSSLNLLSAKIINPLKRTLIKGSFNPAAEAVEIKKKKPPSYLLSKAVTNNEEKSPQHLISINNTNRKRTHPDCDILELKRKVEESVREIEVDDDLYENIVTILKDTPSFSELEVLYRFCKRELTRFNKYSICSKLDENFDNIKQKKGKINGSLPE</sequence>
<dbReference type="Pfam" id="PF25462">
    <property type="entry name" value="Beta-barrel_INTS6"/>
    <property type="match status" value="1"/>
</dbReference>
<name>A0A0N5A2Z4_PARTI</name>
<evidence type="ECO:0000256" key="1">
    <source>
        <dbReference type="SAM" id="MobiDB-lite"/>
    </source>
</evidence>
<dbReference type="GO" id="GO:0032039">
    <property type="term" value="C:integrator complex"/>
    <property type="evidence" value="ECO:0007669"/>
    <property type="project" value="TreeGrafter"/>
</dbReference>
<dbReference type="AlphaFoldDB" id="A0A0N5A2Z4"/>
<evidence type="ECO:0000313" key="3">
    <source>
        <dbReference type="Proteomes" id="UP000038045"/>
    </source>
</evidence>
<feature type="region of interest" description="Disordered" evidence="1">
    <location>
        <begin position="861"/>
        <end position="883"/>
    </location>
</feature>
<accession>A0A0N5A2Z4</accession>
<dbReference type="PANTHER" id="PTHR12957">
    <property type="entry name" value="DEAD/H BOX POLYPEPTIDE 26/DICE1-RELATED"/>
    <property type="match status" value="1"/>
</dbReference>
<dbReference type="InterPro" id="IPR051113">
    <property type="entry name" value="Integrator_subunit6"/>
</dbReference>
<feature type="domain" description="Integrator complex subunit 6-like beta-barrel" evidence="2">
    <location>
        <begin position="242"/>
        <end position="399"/>
    </location>
</feature>
<proteinExistence type="predicted"/>
<dbReference type="PANTHER" id="PTHR12957:SF2">
    <property type="entry name" value="INTEGRATOR COMPLEX SUBUNIT 6"/>
    <property type="match status" value="1"/>
</dbReference>
<keyword evidence="3" id="KW-1185">Reference proteome</keyword>
<evidence type="ECO:0000259" key="2">
    <source>
        <dbReference type="Pfam" id="PF25462"/>
    </source>
</evidence>
<feature type="compositionally biased region" description="Low complexity" evidence="1">
    <location>
        <begin position="801"/>
        <end position="813"/>
    </location>
</feature>
<dbReference type="Proteomes" id="UP000038045">
    <property type="component" value="Unplaced"/>
</dbReference>
<feature type="compositionally biased region" description="Basic and acidic residues" evidence="1">
    <location>
        <begin position="790"/>
        <end position="800"/>
    </location>
</feature>
<reference evidence="4" key="1">
    <citation type="submission" date="2017-02" db="UniProtKB">
        <authorList>
            <consortium name="WormBaseParasite"/>
        </authorList>
    </citation>
    <scope>IDENTIFICATION</scope>
</reference>
<dbReference type="GO" id="GO:0034472">
    <property type="term" value="P:snRNA 3'-end processing"/>
    <property type="evidence" value="ECO:0007669"/>
    <property type="project" value="TreeGrafter"/>
</dbReference>
<evidence type="ECO:0000313" key="4">
    <source>
        <dbReference type="WBParaSite" id="PTRK_0001600400.1"/>
    </source>
</evidence>
<feature type="compositionally biased region" description="Polar residues" evidence="1">
    <location>
        <begin position="861"/>
        <end position="879"/>
    </location>
</feature>
<organism evidence="3 4">
    <name type="scientific">Parastrongyloides trichosuri</name>
    <name type="common">Possum-specific nematode worm</name>
    <dbReference type="NCBI Taxonomy" id="131310"/>
    <lineage>
        <taxon>Eukaryota</taxon>
        <taxon>Metazoa</taxon>
        <taxon>Ecdysozoa</taxon>
        <taxon>Nematoda</taxon>
        <taxon>Chromadorea</taxon>
        <taxon>Rhabditida</taxon>
        <taxon>Tylenchina</taxon>
        <taxon>Panagrolaimomorpha</taxon>
        <taxon>Strongyloidoidea</taxon>
        <taxon>Strongyloididae</taxon>
        <taxon>Parastrongyloides</taxon>
    </lineage>
</organism>
<dbReference type="STRING" id="131310.A0A0N5A2Z4"/>
<feature type="region of interest" description="Disordered" evidence="1">
    <location>
        <begin position="790"/>
        <end position="813"/>
    </location>
</feature>
<protein>
    <submittedName>
        <fullName evidence="4">VWFA domain-containing protein</fullName>
    </submittedName>
</protein>
<dbReference type="WBParaSite" id="PTRK_0001600400.1">
    <property type="protein sequence ID" value="PTRK_0001600400.1"/>
    <property type="gene ID" value="PTRK_0001600400"/>
</dbReference>